<dbReference type="InterPro" id="IPR036640">
    <property type="entry name" value="ABC1_TM_sf"/>
</dbReference>
<dbReference type="Proteomes" id="UP001311915">
    <property type="component" value="Unassembled WGS sequence"/>
</dbReference>
<dbReference type="CDD" id="cd18580">
    <property type="entry name" value="ABC_6TM_ABCC_D2"/>
    <property type="match status" value="1"/>
</dbReference>
<dbReference type="InterPro" id="IPR044726">
    <property type="entry name" value="ABCC_6TM_D2"/>
</dbReference>
<evidence type="ECO:0000259" key="9">
    <source>
        <dbReference type="PROSITE" id="PS50929"/>
    </source>
</evidence>
<feature type="transmembrane region" description="Helical" evidence="8">
    <location>
        <begin position="176"/>
        <end position="198"/>
    </location>
</feature>
<evidence type="ECO:0000313" key="10">
    <source>
        <dbReference type="EMBL" id="KAK4734645.1"/>
    </source>
</evidence>
<keyword evidence="7 8" id="KW-0472">Membrane</keyword>
<dbReference type="AlphaFoldDB" id="A0AAV9MCP5"/>
<comment type="subcellular location">
    <subcellularLocation>
        <location evidence="1">Membrane</location>
        <topology evidence="1">Multi-pass membrane protein</topology>
    </subcellularLocation>
</comment>
<proteinExistence type="predicted"/>
<gene>
    <name evidence="10" type="ORF">R3W88_008906</name>
</gene>
<evidence type="ECO:0000313" key="11">
    <source>
        <dbReference type="Proteomes" id="UP001311915"/>
    </source>
</evidence>
<dbReference type="GO" id="GO:0005524">
    <property type="term" value="F:ATP binding"/>
    <property type="evidence" value="ECO:0007669"/>
    <property type="project" value="UniProtKB-KW"/>
</dbReference>
<keyword evidence="6 8" id="KW-1133">Transmembrane helix</keyword>
<organism evidence="10 11">
    <name type="scientific">Solanum pinnatisectum</name>
    <name type="common">tansyleaf nightshade</name>
    <dbReference type="NCBI Taxonomy" id="50273"/>
    <lineage>
        <taxon>Eukaryota</taxon>
        <taxon>Viridiplantae</taxon>
        <taxon>Streptophyta</taxon>
        <taxon>Embryophyta</taxon>
        <taxon>Tracheophyta</taxon>
        <taxon>Spermatophyta</taxon>
        <taxon>Magnoliopsida</taxon>
        <taxon>eudicotyledons</taxon>
        <taxon>Gunneridae</taxon>
        <taxon>Pentapetalae</taxon>
        <taxon>asterids</taxon>
        <taxon>lamiids</taxon>
        <taxon>Solanales</taxon>
        <taxon>Solanaceae</taxon>
        <taxon>Solanoideae</taxon>
        <taxon>Solaneae</taxon>
        <taxon>Solanum</taxon>
    </lineage>
</organism>
<dbReference type="SUPFAM" id="SSF90123">
    <property type="entry name" value="ABC transporter transmembrane region"/>
    <property type="match status" value="1"/>
</dbReference>
<keyword evidence="3 8" id="KW-0812">Transmembrane</keyword>
<keyword evidence="2" id="KW-0813">Transport</keyword>
<dbReference type="PANTHER" id="PTHR24223">
    <property type="entry name" value="ATP-BINDING CASSETTE SUB-FAMILY C"/>
    <property type="match status" value="1"/>
</dbReference>
<evidence type="ECO:0000256" key="8">
    <source>
        <dbReference type="SAM" id="Phobius"/>
    </source>
</evidence>
<dbReference type="InterPro" id="IPR050173">
    <property type="entry name" value="ABC_transporter_C-like"/>
</dbReference>
<protein>
    <recommendedName>
        <fullName evidence="9">ABC transmembrane type-1 domain-containing protein</fullName>
    </recommendedName>
</protein>
<accession>A0AAV9MCP5</accession>
<comment type="caution">
    <text evidence="10">The sequence shown here is derived from an EMBL/GenBank/DDBJ whole genome shotgun (WGS) entry which is preliminary data.</text>
</comment>
<evidence type="ECO:0000256" key="2">
    <source>
        <dbReference type="ARBA" id="ARBA00022448"/>
    </source>
</evidence>
<evidence type="ECO:0000256" key="4">
    <source>
        <dbReference type="ARBA" id="ARBA00022741"/>
    </source>
</evidence>
<feature type="transmembrane region" description="Helical" evidence="8">
    <location>
        <begin position="82"/>
        <end position="102"/>
    </location>
</feature>
<dbReference type="InterPro" id="IPR011527">
    <property type="entry name" value="ABC1_TM_dom"/>
</dbReference>
<keyword evidence="11" id="KW-1185">Reference proteome</keyword>
<dbReference type="GO" id="GO:0016020">
    <property type="term" value="C:membrane"/>
    <property type="evidence" value="ECO:0007669"/>
    <property type="project" value="UniProtKB-SubCell"/>
</dbReference>
<evidence type="ECO:0000256" key="5">
    <source>
        <dbReference type="ARBA" id="ARBA00022840"/>
    </source>
</evidence>
<evidence type="ECO:0000256" key="1">
    <source>
        <dbReference type="ARBA" id="ARBA00004141"/>
    </source>
</evidence>
<sequence length="340" mass="38067">MVICTRNGLTYVYFYSQLLSEGEISHAAPYHQLLASTKEELRKIDTGKNSIAPGGDQLIKLEEREVTQNFWMAAKVDNPQVGTLRLIGVYLLVGVVSMLFLLSRSLSTVFMGLQSSKSLFSQLLYSLFRAPMAFYDSTPLGRILSRVSSDLSIVDLDIPFNFIFTFGSTTNFYSNLTVVAIVTWPVLVISIPMLYLAIQLQKYYYASAKELMRINGTTKSFVANHLAESIAGAVTIRAFKEEDRFFMKTLKLIDINASPIFHNFAANEWLIQRLETITAIVLASSTLCMVLLPPGTLSSDPTLVNGTVRYNLDPLSQHTDEEIWEVICINLLCVGHYSCH</sequence>
<dbReference type="EMBL" id="JAWPEI010000002">
    <property type="protein sequence ID" value="KAK4734645.1"/>
    <property type="molecule type" value="Genomic_DNA"/>
</dbReference>
<dbReference type="PROSITE" id="PS50929">
    <property type="entry name" value="ABC_TM1F"/>
    <property type="match status" value="1"/>
</dbReference>
<reference evidence="10 11" key="1">
    <citation type="submission" date="2023-10" db="EMBL/GenBank/DDBJ databases">
        <title>Genome-Wide Identification Analysis in wild type Solanum Pinnatisectum Reveals Some Genes Defensing Phytophthora Infestans.</title>
        <authorList>
            <person name="Sun C."/>
        </authorList>
    </citation>
    <scope>NUCLEOTIDE SEQUENCE [LARGE SCALE GENOMIC DNA]</scope>
    <source>
        <strain evidence="10">LQN</strain>
        <tissue evidence="10">Leaf</tissue>
    </source>
</reference>
<keyword evidence="5" id="KW-0067">ATP-binding</keyword>
<feature type="domain" description="ABC transmembrane type-1" evidence="9">
    <location>
        <begin position="86"/>
        <end position="292"/>
    </location>
</feature>
<dbReference type="Pfam" id="PF00664">
    <property type="entry name" value="ABC_membrane"/>
    <property type="match status" value="1"/>
</dbReference>
<dbReference type="GO" id="GO:0140359">
    <property type="term" value="F:ABC-type transporter activity"/>
    <property type="evidence" value="ECO:0007669"/>
    <property type="project" value="InterPro"/>
</dbReference>
<keyword evidence="4" id="KW-0547">Nucleotide-binding</keyword>
<evidence type="ECO:0000256" key="6">
    <source>
        <dbReference type="ARBA" id="ARBA00022989"/>
    </source>
</evidence>
<evidence type="ECO:0000256" key="7">
    <source>
        <dbReference type="ARBA" id="ARBA00023136"/>
    </source>
</evidence>
<dbReference type="Gene3D" id="1.20.1560.10">
    <property type="entry name" value="ABC transporter type 1, transmembrane domain"/>
    <property type="match status" value="1"/>
</dbReference>
<name>A0AAV9MCP5_9SOLN</name>
<dbReference type="PANTHER" id="PTHR24223:SF369">
    <property type="entry name" value="ABC TRANSPORTER C FAMILY MEMBER 10"/>
    <property type="match status" value="1"/>
</dbReference>
<evidence type="ECO:0000256" key="3">
    <source>
        <dbReference type="ARBA" id="ARBA00022692"/>
    </source>
</evidence>